<dbReference type="InterPro" id="IPR027994">
    <property type="entry name" value="WxL_dom"/>
</dbReference>
<feature type="signal peptide" evidence="2">
    <location>
        <begin position="1"/>
        <end position="24"/>
    </location>
</feature>
<dbReference type="Proteomes" id="UP001146336">
    <property type="component" value="Unassembled WGS sequence"/>
</dbReference>
<evidence type="ECO:0000256" key="2">
    <source>
        <dbReference type="SAM" id="SignalP"/>
    </source>
</evidence>
<name>A0ABT6D988_9LACO</name>
<sequence length="270" mass="28354">MKKTVFLTTTAVLASLMASSVALAAQYPAKQGDPDASTAQTKATVTFVAPKENPDKPVAPGTDPDNPNPVTPNQPDNPGNTSKADLKLVWAPDLDFGSKNEIKSMTQVLDAKKIPMSDTNYGPAYVQVSDEGGKAEGWNVTVKQDDEFKTSDNDVLTGAFLTFANPAVSMSTTKGGNAKFDGVKGYGITKLLTTGDSLVMDAAKGTMPGNYFATFNGKDDSTMKDDVPTYDGVKLTVPGGSALAKQYNTTLTWTLNNVPATQTPATPAAK</sequence>
<evidence type="ECO:0000313" key="4">
    <source>
        <dbReference type="EMBL" id="MDF9300257.1"/>
    </source>
</evidence>
<keyword evidence="2" id="KW-0732">Signal</keyword>
<evidence type="ECO:0000259" key="3">
    <source>
        <dbReference type="Pfam" id="PF13731"/>
    </source>
</evidence>
<reference evidence="4" key="1">
    <citation type="submission" date="2023-03" db="EMBL/GenBank/DDBJ databases">
        <title>Comparative genomics of Weissella fermenti BK2, and weissella type species.</title>
        <authorList>
            <person name="Lee J.K."/>
            <person name="Baek J.H."/>
            <person name="Kim J.M."/>
            <person name="Choi D.G."/>
            <person name="Jeon C.O."/>
        </authorList>
    </citation>
    <scope>NUCLEOTIDE SEQUENCE</scope>
    <source>
        <strain evidence="4">BK2</strain>
    </source>
</reference>
<dbReference type="Pfam" id="PF13731">
    <property type="entry name" value="WxL"/>
    <property type="match status" value="1"/>
</dbReference>
<dbReference type="RefSeq" id="WP_199404130.1">
    <property type="nucleotide sequence ID" value="NZ_JAOZFC020000002.1"/>
</dbReference>
<organism evidence="4 5">
    <name type="scientific">Weissella fermenti</name>
    <dbReference type="NCBI Taxonomy" id="2987699"/>
    <lineage>
        <taxon>Bacteria</taxon>
        <taxon>Bacillati</taxon>
        <taxon>Bacillota</taxon>
        <taxon>Bacilli</taxon>
        <taxon>Lactobacillales</taxon>
        <taxon>Lactobacillaceae</taxon>
        <taxon>Weissella</taxon>
    </lineage>
</organism>
<feature type="domain" description="WxL" evidence="3">
    <location>
        <begin position="36"/>
        <end position="259"/>
    </location>
</feature>
<accession>A0ABT6D988</accession>
<feature type="chain" id="PRO_5046980756" evidence="2">
    <location>
        <begin position="25"/>
        <end position="270"/>
    </location>
</feature>
<evidence type="ECO:0000313" key="5">
    <source>
        <dbReference type="Proteomes" id="UP001146336"/>
    </source>
</evidence>
<gene>
    <name evidence="4" type="ORF">OIT47_008225</name>
</gene>
<proteinExistence type="predicted"/>
<feature type="region of interest" description="Disordered" evidence="1">
    <location>
        <begin position="48"/>
        <end position="84"/>
    </location>
</feature>
<evidence type="ECO:0000256" key="1">
    <source>
        <dbReference type="SAM" id="MobiDB-lite"/>
    </source>
</evidence>
<keyword evidence="5" id="KW-1185">Reference proteome</keyword>
<dbReference type="EMBL" id="JAOZFC020000002">
    <property type="protein sequence ID" value="MDF9300257.1"/>
    <property type="molecule type" value="Genomic_DNA"/>
</dbReference>
<protein>
    <submittedName>
        <fullName evidence="4">WxL domain-containing protein</fullName>
    </submittedName>
</protein>
<comment type="caution">
    <text evidence="4">The sequence shown here is derived from an EMBL/GenBank/DDBJ whole genome shotgun (WGS) entry which is preliminary data.</text>
</comment>